<dbReference type="PANTHER" id="PTHR10380">
    <property type="entry name" value="CUTICLE PROTEIN"/>
    <property type="match status" value="1"/>
</dbReference>
<dbReference type="InParanoid" id="T1HD66"/>
<name>T1HD66_RHOPR</name>
<proteinExistence type="predicted"/>
<dbReference type="EnsemblMetazoa" id="RPRC001981-RA">
    <property type="protein sequence ID" value="RPRC001981-PA"/>
    <property type="gene ID" value="RPRC001981"/>
</dbReference>
<protein>
    <submittedName>
        <fullName evidence="2">Uncharacterized protein</fullName>
    </submittedName>
</protein>
<dbReference type="PROSITE" id="PS00233">
    <property type="entry name" value="CHIT_BIND_RR_1"/>
    <property type="match status" value="1"/>
</dbReference>
<accession>T1HD66</accession>
<dbReference type="EMBL" id="ACPB03009495">
    <property type="status" value="NOT_ANNOTATED_CDS"/>
    <property type="molecule type" value="Genomic_DNA"/>
</dbReference>
<evidence type="ECO:0000313" key="3">
    <source>
        <dbReference type="Proteomes" id="UP000015103"/>
    </source>
</evidence>
<organism evidence="2 3">
    <name type="scientific">Rhodnius prolixus</name>
    <name type="common">Triatomid bug</name>
    <dbReference type="NCBI Taxonomy" id="13249"/>
    <lineage>
        <taxon>Eukaryota</taxon>
        <taxon>Metazoa</taxon>
        <taxon>Ecdysozoa</taxon>
        <taxon>Arthropoda</taxon>
        <taxon>Hexapoda</taxon>
        <taxon>Insecta</taxon>
        <taxon>Pterygota</taxon>
        <taxon>Neoptera</taxon>
        <taxon>Paraneoptera</taxon>
        <taxon>Hemiptera</taxon>
        <taxon>Heteroptera</taxon>
        <taxon>Panheteroptera</taxon>
        <taxon>Cimicomorpha</taxon>
        <taxon>Reduviidae</taxon>
        <taxon>Triatominae</taxon>
        <taxon>Rhodnius</taxon>
    </lineage>
</organism>
<dbReference type="PROSITE" id="PS51155">
    <property type="entry name" value="CHIT_BIND_RR_2"/>
    <property type="match status" value="1"/>
</dbReference>
<dbReference type="InterPro" id="IPR050468">
    <property type="entry name" value="Cuticle_Struct_Prot"/>
</dbReference>
<feature type="compositionally biased region" description="Low complexity" evidence="1">
    <location>
        <begin position="36"/>
        <end position="51"/>
    </location>
</feature>
<reference evidence="2" key="1">
    <citation type="submission" date="2015-05" db="UniProtKB">
        <authorList>
            <consortium name="EnsemblMetazoa"/>
        </authorList>
    </citation>
    <scope>IDENTIFICATION</scope>
</reference>
<evidence type="ECO:0000256" key="1">
    <source>
        <dbReference type="SAM" id="MobiDB-lite"/>
    </source>
</evidence>
<feature type="region of interest" description="Disordered" evidence="1">
    <location>
        <begin position="85"/>
        <end position="133"/>
    </location>
</feature>
<dbReference type="GO" id="GO:0008010">
    <property type="term" value="F:structural constituent of chitin-based larval cuticle"/>
    <property type="evidence" value="ECO:0007669"/>
    <property type="project" value="TreeGrafter"/>
</dbReference>
<sequence>MHLVLGHNEKFLVAVLFGVVQGYSIYRPSKYRSHRQAGGQSQEQGQSQSQGPISFFNQTVPGSEVVGNFPGAQGAVGEFQNVINQGPQGFPGGNQIPYPNIPGNPIPFGQNQQQGQSQGQRFPDFSRGGELQSTSPVPIVSYEFVPNADGSYKYSYETGDGVKKTEEGSQKAVGEPPELGTVVKGSYSYKDPEGNEYTVSYVADENGFQPTGKHLPAAPPLPKEIREAIEKNAAEEAAQNGGFVSPAYHYYLRNNYRYY</sequence>
<dbReference type="OMA" id="PEGNEYT"/>
<dbReference type="VEuPathDB" id="VectorBase:RPRC001981"/>
<dbReference type="InterPro" id="IPR031311">
    <property type="entry name" value="CHIT_BIND_RR_consensus"/>
</dbReference>
<dbReference type="STRING" id="13249.T1HD66"/>
<feature type="compositionally biased region" description="Low complexity" evidence="1">
    <location>
        <begin position="106"/>
        <end position="120"/>
    </location>
</feature>
<feature type="compositionally biased region" description="Low complexity" evidence="1">
    <location>
        <begin position="85"/>
        <end position="98"/>
    </location>
</feature>
<dbReference type="GO" id="GO:0062129">
    <property type="term" value="C:chitin-based extracellular matrix"/>
    <property type="evidence" value="ECO:0007669"/>
    <property type="project" value="TreeGrafter"/>
</dbReference>
<dbReference type="InterPro" id="IPR000618">
    <property type="entry name" value="Insect_cuticle"/>
</dbReference>
<feature type="region of interest" description="Disordered" evidence="1">
    <location>
        <begin position="34"/>
        <end position="57"/>
    </location>
</feature>
<evidence type="ECO:0000313" key="2">
    <source>
        <dbReference type="EnsemblMetazoa" id="RPRC001981-PA"/>
    </source>
</evidence>
<dbReference type="Pfam" id="PF00379">
    <property type="entry name" value="Chitin_bind_4"/>
    <property type="match status" value="1"/>
</dbReference>
<dbReference type="Proteomes" id="UP000015103">
    <property type="component" value="Unassembled WGS sequence"/>
</dbReference>
<dbReference type="AlphaFoldDB" id="T1HD66"/>
<dbReference type="HOGENOM" id="CLU_1074863_0_0_1"/>
<keyword evidence="3" id="KW-1185">Reference proteome</keyword>
<dbReference type="PRINTS" id="PR00947">
    <property type="entry name" value="CUTICLE"/>
</dbReference>
<dbReference type="PANTHER" id="PTHR10380:SF173">
    <property type="entry name" value="CUTICULAR PROTEIN 47EF, ISOFORM C-RELATED"/>
    <property type="match status" value="1"/>
</dbReference>